<gene>
    <name evidence="7" type="ORF">SteCoe_17078</name>
</gene>
<dbReference type="FunFam" id="1.10.510.10:FF:000040">
    <property type="entry name" value="Mitogen-activated protein kinase"/>
    <property type="match status" value="1"/>
</dbReference>
<keyword evidence="5" id="KW-0067">ATP-binding</keyword>
<dbReference type="InterPro" id="IPR011009">
    <property type="entry name" value="Kinase-like_dom_sf"/>
</dbReference>
<dbReference type="EMBL" id="MPUH01000347">
    <property type="protein sequence ID" value="OMJ82238.1"/>
    <property type="molecule type" value="Genomic_DNA"/>
</dbReference>
<comment type="caution">
    <text evidence="7">The sequence shown here is derived from an EMBL/GenBank/DDBJ whole genome shotgun (WGS) entry which is preliminary data.</text>
</comment>
<evidence type="ECO:0000256" key="1">
    <source>
        <dbReference type="ARBA" id="ARBA00022527"/>
    </source>
</evidence>
<evidence type="ECO:0000256" key="3">
    <source>
        <dbReference type="ARBA" id="ARBA00022741"/>
    </source>
</evidence>
<dbReference type="PROSITE" id="PS50011">
    <property type="entry name" value="PROTEIN_KINASE_DOM"/>
    <property type="match status" value="1"/>
</dbReference>
<evidence type="ECO:0000259" key="6">
    <source>
        <dbReference type="PROSITE" id="PS50011"/>
    </source>
</evidence>
<reference evidence="7 8" key="1">
    <citation type="submission" date="2016-11" db="EMBL/GenBank/DDBJ databases">
        <title>The macronuclear genome of Stentor coeruleus: a giant cell with tiny introns.</title>
        <authorList>
            <person name="Slabodnick M."/>
            <person name="Ruby J.G."/>
            <person name="Reiff S.B."/>
            <person name="Swart E.C."/>
            <person name="Gosai S."/>
            <person name="Prabakaran S."/>
            <person name="Witkowska E."/>
            <person name="Larue G.E."/>
            <person name="Fisher S."/>
            <person name="Freeman R.M."/>
            <person name="Gunawardena J."/>
            <person name="Chu W."/>
            <person name="Stover N.A."/>
            <person name="Gregory B.D."/>
            <person name="Nowacki M."/>
            <person name="Derisi J."/>
            <person name="Roy S.W."/>
            <person name="Marshall W.F."/>
            <person name="Sood P."/>
        </authorList>
    </citation>
    <scope>NUCLEOTIDE SEQUENCE [LARGE SCALE GENOMIC DNA]</scope>
    <source>
        <strain evidence="7">WM001</strain>
    </source>
</reference>
<dbReference type="CDD" id="cd07834">
    <property type="entry name" value="STKc_MAPK"/>
    <property type="match status" value="1"/>
</dbReference>
<dbReference type="OrthoDB" id="192887at2759"/>
<dbReference type="PANTHER" id="PTHR24055">
    <property type="entry name" value="MITOGEN-ACTIVATED PROTEIN KINASE"/>
    <property type="match status" value="1"/>
</dbReference>
<protein>
    <recommendedName>
        <fullName evidence="6">Protein kinase domain-containing protein</fullName>
    </recommendedName>
</protein>
<dbReference type="Proteomes" id="UP000187209">
    <property type="component" value="Unassembled WGS sequence"/>
</dbReference>
<dbReference type="Gene3D" id="1.10.510.10">
    <property type="entry name" value="Transferase(Phosphotransferase) domain 1"/>
    <property type="match status" value="1"/>
</dbReference>
<evidence type="ECO:0000256" key="2">
    <source>
        <dbReference type="ARBA" id="ARBA00022679"/>
    </source>
</evidence>
<evidence type="ECO:0000256" key="4">
    <source>
        <dbReference type="ARBA" id="ARBA00022777"/>
    </source>
</evidence>
<keyword evidence="8" id="KW-1185">Reference proteome</keyword>
<keyword evidence="1" id="KW-0723">Serine/threonine-protein kinase</keyword>
<dbReference type="AlphaFoldDB" id="A0A1R2BZP7"/>
<dbReference type="Pfam" id="PF00069">
    <property type="entry name" value="Pkinase"/>
    <property type="match status" value="1"/>
</dbReference>
<dbReference type="Gene3D" id="3.30.200.20">
    <property type="entry name" value="Phosphorylase Kinase, domain 1"/>
    <property type="match status" value="1"/>
</dbReference>
<accession>A0A1R2BZP7</accession>
<name>A0A1R2BZP7_9CILI</name>
<dbReference type="GO" id="GO:0005524">
    <property type="term" value="F:ATP binding"/>
    <property type="evidence" value="ECO:0007669"/>
    <property type="project" value="UniProtKB-KW"/>
</dbReference>
<proteinExistence type="predicted"/>
<evidence type="ECO:0000256" key="5">
    <source>
        <dbReference type="ARBA" id="ARBA00022840"/>
    </source>
</evidence>
<organism evidence="7 8">
    <name type="scientific">Stentor coeruleus</name>
    <dbReference type="NCBI Taxonomy" id="5963"/>
    <lineage>
        <taxon>Eukaryota</taxon>
        <taxon>Sar</taxon>
        <taxon>Alveolata</taxon>
        <taxon>Ciliophora</taxon>
        <taxon>Postciliodesmatophora</taxon>
        <taxon>Heterotrichea</taxon>
        <taxon>Heterotrichida</taxon>
        <taxon>Stentoridae</taxon>
        <taxon>Stentor</taxon>
    </lineage>
</organism>
<dbReference type="InterPro" id="IPR050117">
    <property type="entry name" value="MAPK"/>
</dbReference>
<keyword evidence="4" id="KW-0418">Kinase</keyword>
<dbReference type="SUPFAM" id="SSF56112">
    <property type="entry name" value="Protein kinase-like (PK-like)"/>
    <property type="match status" value="1"/>
</dbReference>
<keyword evidence="3" id="KW-0547">Nucleotide-binding</keyword>
<evidence type="ECO:0000313" key="8">
    <source>
        <dbReference type="Proteomes" id="UP000187209"/>
    </source>
</evidence>
<dbReference type="InterPro" id="IPR000719">
    <property type="entry name" value="Prot_kinase_dom"/>
</dbReference>
<feature type="domain" description="Protein kinase" evidence="6">
    <location>
        <begin position="25"/>
        <end position="311"/>
    </location>
</feature>
<evidence type="ECO:0000313" key="7">
    <source>
        <dbReference type="EMBL" id="OMJ82238.1"/>
    </source>
</evidence>
<sequence>MEITVPPGKTKFYCSGTQYIVDDRYEFIKELGPRSFGDLALANDKILNKKVVIKKVACIFNDLHHAKQSLKEIRLLQFFNHENLLSLLNIEIHQRNNYHDLYITTDFQETNLYKIIKSSQNLSNEHFQYIIYQALRGLHKMHSSKVFHRDLKPTCLLLNQDCSLKICSLGLARKCSPTPENLTDYVGTRWYRPPEQLLTSSKYDEKFDIWSLGCIFAEMIGEVPLFPGDNYIDQITKIIKILGTPKDDDLHYVNNDAGVRFIRNLPKENKKNWRNILPRITDEGIELLDMMLVFDPNKRASALDCMRSSYFRDYYSEEDCLIGEAFDWSYDEFVLNRENIEKYFYEEAKKFLKNGNGMY</sequence>
<dbReference type="GO" id="GO:0004674">
    <property type="term" value="F:protein serine/threonine kinase activity"/>
    <property type="evidence" value="ECO:0007669"/>
    <property type="project" value="UniProtKB-KW"/>
</dbReference>
<keyword evidence="2" id="KW-0808">Transferase</keyword>